<dbReference type="InterPro" id="IPR036291">
    <property type="entry name" value="NAD(P)-bd_dom_sf"/>
</dbReference>
<dbReference type="AlphaFoldDB" id="A0A345XVD7"/>
<evidence type="ECO:0000256" key="2">
    <source>
        <dbReference type="SAM" id="MobiDB-lite"/>
    </source>
</evidence>
<organism evidence="4 5">
    <name type="scientific">Streptomyces armeniacus</name>
    <dbReference type="NCBI Taxonomy" id="83291"/>
    <lineage>
        <taxon>Bacteria</taxon>
        <taxon>Bacillati</taxon>
        <taxon>Actinomycetota</taxon>
        <taxon>Actinomycetes</taxon>
        <taxon>Kitasatosporales</taxon>
        <taxon>Streptomycetaceae</taxon>
        <taxon>Streptomyces</taxon>
    </lineage>
</organism>
<dbReference type="EMBL" id="CP031320">
    <property type="protein sequence ID" value="AXK35603.1"/>
    <property type="molecule type" value="Genomic_DNA"/>
</dbReference>
<dbReference type="PANTHER" id="PTHR43000">
    <property type="entry name" value="DTDP-D-GLUCOSE 4,6-DEHYDRATASE-RELATED"/>
    <property type="match status" value="1"/>
</dbReference>
<keyword evidence="5" id="KW-1185">Reference proteome</keyword>
<dbReference type="Proteomes" id="UP000254425">
    <property type="component" value="Chromosome"/>
</dbReference>
<evidence type="ECO:0000313" key="5">
    <source>
        <dbReference type="Proteomes" id="UP000254425"/>
    </source>
</evidence>
<dbReference type="SUPFAM" id="SSF51735">
    <property type="entry name" value="NAD(P)-binding Rossmann-fold domains"/>
    <property type="match status" value="1"/>
</dbReference>
<sequence length="309" mass="33054">MHVVITGGAGFIGSNLTRALTRHPAFGQVRVVDNLSTGSKSNLTGLDVQFLEGDVQDAGLLNEAFRDADAIVHLAALPSVPRSLKDPLASHHANATGTLQVLEAARRAGNLHVIAASSSSVYGATPALPKHEDLPTAPMSPYAVTKLATEAYLTAYHHSFGLPVLPLRFFNVYGPGQRADHPYAAVIPKWIAAILAGRPLTIHGDGTQTRDFTYVGTVCDLLTDALLRTVTHPTPVNLAFGTRTSLLDLAAELERATDTPTTRNHTPPRPADVPHAHADATRLHSLFPGVTLTPLREGLRRTVAWHQSM</sequence>
<accession>A0A345XVD7</accession>
<dbReference type="Gene3D" id="3.40.50.720">
    <property type="entry name" value="NAD(P)-binding Rossmann-like Domain"/>
    <property type="match status" value="1"/>
</dbReference>
<comment type="similarity">
    <text evidence="1">Belongs to the NAD(P)-dependent epimerase/dehydratase family.</text>
</comment>
<evidence type="ECO:0000259" key="3">
    <source>
        <dbReference type="Pfam" id="PF01370"/>
    </source>
</evidence>
<feature type="region of interest" description="Disordered" evidence="2">
    <location>
        <begin position="256"/>
        <end position="275"/>
    </location>
</feature>
<dbReference type="Gene3D" id="3.90.25.10">
    <property type="entry name" value="UDP-galactose 4-epimerase, domain 1"/>
    <property type="match status" value="1"/>
</dbReference>
<dbReference type="RefSeq" id="WP_208881869.1">
    <property type="nucleotide sequence ID" value="NZ_CP031320.1"/>
</dbReference>
<evidence type="ECO:0000256" key="1">
    <source>
        <dbReference type="ARBA" id="ARBA00007637"/>
    </source>
</evidence>
<proteinExistence type="inferred from homology"/>
<dbReference type="KEGG" id="sarm:DVA86_26155"/>
<dbReference type="InterPro" id="IPR001509">
    <property type="entry name" value="Epimerase_deHydtase"/>
</dbReference>
<name>A0A345XVD7_9ACTN</name>
<dbReference type="Pfam" id="PF01370">
    <property type="entry name" value="Epimerase"/>
    <property type="match status" value="1"/>
</dbReference>
<protein>
    <submittedName>
        <fullName evidence="4">NAD-dependent epimerase/dehydratase family protein</fullName>
    </submittedName>
</protein>
<gene>
    <name evidence="4" type="ORF">DVA86_26155</name>
</gene>
<reference evidence="4 5" key="1">
    <citation type="submission" date="2018-07" db="EMBL/GenBank/DDBJ databases">
        <title>Draft genome of the type strain Streptomyces armeniacus ATCC 15676.</title>
        <authorList>
            <person name="Labana P."/>
            <person name="Gosse J.T."/>
            <person name="Boddy C.N."/>
        </authorList>
    </citation>
    <scope>NUCLEOTIDE SEQUENCE [LARGE SCALE GENOMIC DNA]</scope>
    <source>
        <strain evidence="4 5">ATCC 15676</strain>
    </source>
</reference>
<evidence type="ECO:0000313" key="4">
    <source>
        <dbReference type="EMBL" id="AXK35603.1"/>
    </source>
</evidence>
<feature type="domain" description="NAD-dependent epimerase/dehydratase" evidence="3">
    <location>
        <begin position="3"/>
        <end position="238"/>
    </location>
</feature>